<accession>A0A9W8GKT9</accession>
<evidence type="ECO:0000256" key="8">
    <source>
        <dbReference type="RuleBase" id="RU364141"/>
    </source>
</evidence>
<dbReference type="AlphaFoldDB" id="A0A9W8GKT9"/>
<evidence type="ECO:0000256" key="6">
    <source>
        <dbReference type="ARBA" id="ARBA00023242"/>
    </source>
</evidence>
<protein>
    <recommendedName>
        <fullName evidence="3 8">Mediator of RNA polymerase II transcription subunit 4</fullName>
    </recommendedName>
    <alternativeName>
        <fullName evidence="7 8">Mediator complex subunit 4</fullName>
    </alternativeName>
</protein>
<dbReference type="InterPro" id="IPR019258">
    <property type="entry name" value="Mediator_Med4"/>
</dbReference>
<evidence type="ECO:0000313" key="10">
    <source>
        <dbReference type="EMBL" id="KAJ2687840.1"/>
    </source>
</evidence>
<proteinExistence type="inferred from homology"/>
<dbReference type="GO" id="GO:0070847">
    <property type="term" value="C:core mediator complex"/>
    <property type="evidence" value="ECO:0007669"/>
    <property type="project" value="TreeGrafter"/>
</dbReference>
<dbReference type="GO" id="GO:0006357">
    <property type="term" value="P:regulation of transcription by RNA polymerase II"/>
    <property type="evidence" value="ECO:0007669"/>
    <property type="project" value="InterPro"/>
</dbReference>
<evidence type="ECO:0000256" key="2">
    <source>
        <dbReference type="ARBA" id="ARBA00009626"/>
    </source>
</evidence>
<evidence type="ECO:0000256" key="5">
    <source>
        <dbReference type="ARBA" id="ARBA00023163"/>
    </source>
</evidence>
<keyword evidence="4 8" id="KW-0805">Transcription regulation</keyword>
<gene>
    <name evidence="8" type="primary">MED4</name>
    <name evidence="10" type="ORF">IWW39_002654</name>
</gene>
<dbReference type="GO" id="GO:0016592">
    <property type="term" value="C:mediator complex"/>
    <property type="evidence" value="ECO:0007669"/>
    <property type="project" value="InterPro"/>
</dbReference>
<comment type="function">
    <text evidence="8">Component of the Mediator complex, a coactivator involved in the regulated transcription of nearly all RNA polymerase II-dependent genes. Mediator functions as a bridge to convey information from gene-specific regulatory proteins to the basal RNA polymerase II transcription machinery. Mediator is recruited to promoters by direct interactions with regulatory proteins and serves as a scaffold for the assembly of a functional preinitiation complex with RNA polymerase II and the general transcription factors.</text>
</comment>
<dbReference type="PANTHER" id="PTHR13208:SF2">
    <property type="entry name" value="MEDIATOR OF RNA POLYMERASE II TRANSCRIPTION SUBUNIT 4"/>
    <property type="match status" value="1"/>
</dbReference>
<dbReference type="OrthoDB" id="1929813at2759"/>
<keyword evidence="11" id="KW-1185">Reference proteome</keyword>
<evidence type="ECO:0000313" key="11">
    <source>
        <dbReference type="Proteomes" id="UP001151516"/>
    </source>
</evidence>
<dbReference type="PANTHER" id="PTHR13208">
    <property type="entry name" value="MEDIATOR OF RNA POLYMERASE II TRANSCRIPTION SUBUNIT 4"/>
    <property type="match status" value="1"/>
</dbReference>
<dbReference type="Pfam" id="PF10018">
    <property type="entry name" value="Med4"/>
    <property type="match status" value="1"/>
</dbReference>
<keyword evidence="5 8" id="KW-0804">Transcription</keyword>
<sequence length="228" mass="25386">MDDLDAQNIPLVTLANDLLAEYNHSLRSLLGLLDTEGNRNTAAEASQSRLEATKKIVKLDENLQRLYGEIVQHQKRQEEIRQTQLLSIESGKAKLRFISGMLDAKSQLEQVVADTEKKLASARVAKRADPKVSEIIEYARKLSKFTMAPPNYDPNSGAVPPEPPYPVLVAMRAGVLSRYRVKNGAKADEDEDEDQEDGDYGAALDETQFDDIDAEDLLLSLDLNPDFD</sequence>
<keyword evidence="8" id="KW-0010">Activator</keyword>
<comment type="similarity">
    <text evidence="2 8">Belongs to the Mediator complex subunit 4 family.</text>
</comment>
<evidence type="ECO:0000256" key="9">
    <source>
        <dbReference type="SAM" id="MobiDB-lite"/>
    </source>
</evidence>
<name>A0A9W8GKT9_9FUNG</name>
<evidence type="ECO:0000256" key="4">
    <source>
        <dbReference type="ARBA" id="ARBA00023015"/>
    </source>
</evidence>
<feature type="region of interest" description="Disordered" evidence="9">
    <location>
        <begin position="183"/>
        <end position="209"/>
    </location>
</feature>
<comment type="subunit">
    <text evidence="8">Component of the Mediator complex.</text>
</comment>
<dbReference type="Proteomes" id="UP001151516">
    <property type="component" value="Unassembled WGS sequence"/>
</dbReference>
<evidence type="ECO:0000256" key="3">
    <source>
        <dbReference type="ARBA" id="ARBA00020629"/>
    </source>
</evidence>
<evidence type="ECO:0000256" key="7">
    <source>
        <dbReference type="ARBA" id="ARBA00031257"/>
    </source>
</evidence>
<evidence type="ECO:0000256" key="1">
    <source>
        <dbReference type="ARBA" id="ARBA00004123"/>
    </source>
</evidence>
<feature type="compositionally biased region" description="Acidic residues" evidence="9">
    <location>
        <begin position="188"/>
        <end position="199"/>
    </location>
</feature>
<organism evidence="10 11">
    <name type="scientific">Coemansia spiralis</name>
    <dbReference type="NCBI Taxonomy" id="417178"/>
    <lineage>
        <taxon>Eukaryota</taxon>
        <taxon>Fungi</taxon>
        <taxon>Fungi incertae sedis</taxon>
        <taxon>Zoopagomycota</taxon>
        <taxon>Kickxellomycotina</taxon>
        <taxon>Kickxellomycetes</taxon>
        <taxon>Kickxellales</taxon>
        <taxon>Kickxellaceae</taxon>
        <taxon>Coemansia</taxon>
    </lineage>
</organism>
<dbReference type="EMBL" id="JANBTX010000061">
    <property type="protein sequence ID" value="KAJ2687840.1"/>
    <property type="molecule type" value="Genomic_DNA"/>
</dbReference>
<comment type="caution">
    <text evidence="10">The sequence shown here is derived from an EMBL/GenBank/DDBJ whole genome shotgun (WGS) entry which is preliminary data.</text>
</comment>
<reference evidence="10" key="1">
    <citation type="submission" date="2022-07" db="EMBL/GenBank/DDBJ databases">
        <title>Phylogenomic reconstructions and comparative analyses of Kickxellomycotina fungi.</title>
        <authorList>
            <person name="Reynolds N.K."/>
            <person name="Stajich J.E."/>
            <person name="Barry K."/>
            <person name="Grigoriev I.V."/>
            <person name="Crous P."/>
            <person name="Smith M.E."/>
        </authorList>
    </citation>
    <scope>NUCLEOTIDE SEQUENCE</scope>
    <source>
        <strain evidence="10">CBS 109367</strain>
    </source>
</reference>
<dbReference type="GO" id="GO:0003712">
    <property type="term" value="F:transcription coregulator activity"/>
    <property type="evidence" value="ECO:0007669"/>
    <property type="project" value="InterPro"/>
</dbReference>
<keyword evidence="6 8" id="KW-0539">Nucleus</keyword>
<comment type="subcellular location">
    <subcellularLocation>
        <location evidence="1 8">Nucleus</location>
    </subcellularLocation>
</comment>